<organism evidence="1">
    <name type="scientific">Chondria sp.</name>
    <name type="common">in: red algae</name>
    <dbReference type="NCBI Taxonomy" id="1982705"/>
    <lineage>
        <taxon>Eukaryota</taxon>
        <taxon>Rhodophyta</taxon>
        <taxon>Florideophyceae</taxon>
        <taxon>Rhodymeniophycidae</taxon>
        <taxon>Ceramiales</taxon>
        <taxon>Rhodomelaceae</taxon>
        <taxon>Chondrieae</taxon>
        <taxon>Chondria</taxon>
    </lineage>
</organism>
<evidence type="ECO:0000313" key="1">
    <source>
        <dbReference type="EMBL" id="ARW68267.1"/>
    </source>
</evidence>
<evidence type="ECO:0008006" key="2">
    <source>
        <dbReference type="Google" id="ProtNLM"/>
    </source>
</evidence>
<keyword evidence="1" id="KW-0934">Plastid</keyword>
<reference evidence="1" key="1">
    <citation type="journal article" date="2017" name="J. Phycol.">
        <title>Analysis of chloroplast genomes and a supermatrix inform reclassification of the Rhodomelaceae (Rhodophyta).</title>
        <authorList>
            <person name="Diaz-Tapia P."/>
            <person name="Maggs C.A."/>
            <person name="West J.A."/>
            <person name="Verbruggen H."/>
        </authorList>
    </citation>
    <scope>NUCLEOTIDE SEQUENCE</scope>
    <source>
        <strain evidence="1">PD1582</strain>
    </source>
</reference>
<dbReference type="EMBL" id="MF101451">
    <property type="protein sequence ID" value="ARW68267.1"/>
    <property type="molecule type" value="Genomic_DNA"/>
</dbReference>
<protein>
    <recommendedName>
        <fullName evidence="2">Ycf80</fullName>
    </recommendedName>
</protein>
<name>A0A1Z1MQA1_9FLOR</name>
<keyword evidence="1" id="KW-0150">Chloroplast</keyword>
<sequence length="471" mass="56372">MILFNFSFYNPILYLSHKYDLYTKLQLSKSIYSKRKNFNLSNLQYHRSYYLISLNSKSNFKFFQRAPKTKIIKRNFWQKLVNKYWQETIFISSSNSLLENYTNKLKSTGLSVHEGNDYKNFLLEFSKDLLDRKMNFNLKTFNNGKISSLVNKNNVYIKYKWLKSYNPNILLTKYNSTKLYHSNYMKSVDNSLPLFVLINSSKQIILAESTDQLSHRQTLMKVYHKFTQRGLYTKKLYTGLFFINPEDAMEYQNYIKVKYNKSSRDLQIKLVATTLNFYNKMLSKSSSATEFRLIPDLQEVGNLLYRYKKHRNLHFDTDQKYGPNYFQGQPIYVIKPVKSSKNLDSTKYLYLSYNRKKQIMQYDPIFLNHKTAINAWKTYKKSSSNYHLPLKPVLYVSNLETFIKTSDYIKNKDKFIFLPSLETFDFLKTYLQNSLKNNNYIWKILKENSVILKSLCYRALWSLTTRQPNIW</sequence>
<dbReference type="AlphaFoldDB" id="A0A1Z1MQA1"/>
<gene>
    <name evidence="1" type="primary">ycf80</name>
</gene>
<accession>A0A1Z1MQA1</accession>
<proteinExistence type="predicted"/>
<geneLocation type="chloroplast" evidence="1"/>